<feature type="non-terminal residue" evidence="1">
    <location>
        <position position="177"/>
    </location>
</feature>
<reference evidence="1 2" key="1">
    <citation type="journal article" date="2018" name="Evol. Lett.">
        <title>Horizontal gene cluster transfer increased hallucinogenic mushroom diversity.</title>
        <authorList>
            <person name="Reynolds H.T."/>
            <person name="Vijayakumar V."/>
            <person name="Gluck-Thaler E."/>
            <person name="Korotkin H.B."/>
            <person name="Matheny P.B."/>
            <person name="Slot J.C."/>
        </authorList>
    </citation>
    <scope>NUCLEOTIDE SEQUENCE [LARGE SCALE GENOMIC DNA]</scope>
    <source>
        <strain evidence="1 2">2631</strain>
    </source>
</reference>
<evidence type="ECO:0000313" key="1">
    <source>
        <dbReference type="EMBL" id="PPQ89950.1"/>
    </source>
</evidence>
<dbReference type="EMBL" id="NHYD01001768">
    <property type="protein sequence ID" value="PPQ89950.1"/>
    <property type="molecule type" value="Genomic_DNA"/>
</dbReference>
<sequence>MEKFLNIKRHNAKCPCRSCRIKAVNDSSKTKGANKTYYVPLTPPNKQSGAYDPHALPLRKHSDWKTVTDAIESAASPLKQEEIAQEFGIKAMPALTWVGSLDYAQGMPWDYMHLLLENVVKNLVDLWLGRYKGLDAGDEDFIIPEHIWKEVATETTRAVHFIPADFVCSLGNPYNNR</sequence>
<protein>
    <submittedName>
        <fullName evidence="1">Uncharacterized protein</fullName>
    </submittedName>
</protein>
<organism evidence="1 2">
    <name type="scientific">Psilocybe cyanescens</name>
    <dbReference type="NCBI Taxonomy" id="93625"/>
    <lineage>
        <taxon>Eukaryota</taxon>
        <taxon>Fungi</taxon>
        <taxon>Dikarya</taxon>
        <taxon>Basidiomycota</taxon>
        <taxon>Agaricomycotina</taxon>
        <taxon>Agaricomycetes</taxon>
        <taxon>Agaricomycetidae</taxon>
        <taxon>Agaricales</taxon>
        <taxon>Agaricineae</taxon>
        <taxon>Strophariaceae</taxon>
        <taxon>Psilocybe</taxon>
    </lineage>
</organism>
<dbReference type="STRING" id="93625.A0A409XGS4"/>
<proteinExistence type="predicted"/>
<gene>
    <name evidence="1" type="ORF">CVT25_010093</name>
</gene>
<keyword evidence="2" id="KW-1185">Reference proteome</keyword>
<dbReference type="Proteomes" id="UP000283269">
    <property type="component" value="Unassembled WGS sequence"/>
</dbReference>
<comment type="caution">
    <text evidence="1">The sequence shown here is derived from an EMBL/GenBank/DDBJ whole genome shotgun (WGS) entry which is preliminary data.</text>
</comment>
<evidence type="ECO:0000313" key="2">
    <source>
        <dbReference type="Proteomes" id="UP000283269"/>
    </source>
</evidence>
<dbReference type="AlphaFoldDB" id="A0A409XGS4"/>
<dbReference type="OrthoDB" id="2404451at2759"/>
<dbReference type="InParanoid" id="A0A409XGS4"/>
<name>A0A409XGS4_PSICY</name>
<accession>A0A409XGS4</accession>